<dbReference type="GO" id="GO:0005737">
    <property type="term" value="C:cytoplasm"/>
    <property type="evidence" value="ECO:0007669"/>
    <property type="project" value="TreeGrafter"/>
</dbReference>
<dbReference type="SUPFAM" id="SSF53448">
    <property type="entry name" value="Nucleotide-diphospho-sugar transferases"/>
    <property type="match status" value="1"/>
</dbReference>
<keyword evidence="2" id="KW-0812">Transmembrane</keyword>
<proteinExistence type="predicted"/>
<gene>
    <name evidence="4" type="ORF">HK18_03555</name>
</gene>
<accession>A0A251ZST6</accession>
<name>A0A251ZST6_9PROT</name>
<keyword evidence="3" id="KW-1133">Transmembrane helix</keyword>
<reference evidence="5" key="1">
    <citation type="submission" date="2014-06" db="EMBL/GenBank/DDBJ databases">
        <authorList>
            <person name="Winans N.J."/>
            <person name="Newell P.D."/>
            <person name="Douglas A.E."/>
        </authorList>
    </citation>
    <scope>NUCLEOTIDE SEQUENCE [LARGE SCALE GENOMIC DNA]</scope>
    <source>
        <strain evidence="5">DmL_052</strain>
    </source>
</reference>
<dbReference type="RefSeq" id="WP_179191879.1">
    <property type="nucleotide sequence ID" value="NZ_JOPB01000023.1"/>
</dbReference>
<dbReference type="Proteomes" id="UP000194946">
    <property type="component" value="Unassembled WGS sequence"/>
</dbReference>
<dbReference type="GO" id="GO:0016757">
    <property type="term" value="F:glycosyltransferase activity"/>
    <property type="evidence" value="ECO:0007669"/>
    <property type="project" value="TreeGrafter"/>
</dbReference>
<dbReference type="PANTHER" id="PTHR21461:SF12">
    <property type="entry name" value="GALACTAN BETA-1,4-GALACTOSYLTRANSFERASE GALS2"/>
    <property type="match status" value="1"/>
</dbReference>
<comment type="subcellular location">
    <subcellularLocation>
        <location evidence="1">Membrane</location>
        <topology evidence="1">Single-pass membrane protein</topology>
    </subcellularLocation>
</comment>
<evidence type="ECO:0000256" key="2">
    <source>
        <dbReference type="ARBA" id="ARBA00022692"/>
    </source>
</evidence>
<evidence type="ECO:0000313" key="5">
    <source>
        <dbReference type="Proteomes" id="UP000194946"/>
    </source>
</evidence>
<dbReference type="InterPro" id="IPR029044">
    <property type="entry name" value="Nucleotide-diphossugar_trans"/>
</dbReference>
<dbReference type="Pfam" id="PF13704">
    <property type="entry name" value="Glyco_tranf_2_4"/>
    <property type="match status" value="1"/>
</dbReference>
<evidence type="ECO:0008006" key="6">
    <source>
        <dbReference type="Google" id="ProtNLM"/>
    </source>
</evidence>
<dbReference type="AlphaFoldDB" id="A0A251ZST6"/>
<comment type="caution">
    <text evidence="4">The sequence shown here is derived from an EMBL/GenBank/DDBJ whole genome shotgun (WGS) entry which is preliminary data.</text>
</comment>
<dbReference type="GO" id="GO:0016020">
    <property type="term" value="C:membrane"/>
    <property type="evidence" value="ECO:0007669"/>
    <property type="project" value="UniProtKB-SubCell"/>
</dbReference>
<dbReference type="EMBL" id="JOPB01000023">
    <property type="protein sequence ID" value="OUI77729.1"/>
    <property type="molecule type" value="Genomic_DNA"/>
</dbReference>
<evidence type="ECO:0000313" key="4">
    <source>
        <dbReference type="EMBL" id="OUI77729.1"/>
    </source>
</evidence>
<keyword evidence="5" id="KW-1185">Reference proteome</keyword>
<sequence length="632" mass="73041">MQFFYLKNSEGQYLSVMSSGEHRGELCISLDGVRGQESCRVIGIVLRNKNSKLLFLHAESENITLKLRDRPFASVILPFGMESGKRLHTISLYDLQDHSWVCAPPVGQQTGDGRVSDGSNLCKFVDAACDWEAFHLEDISDNNVFLFIKNFLVTFSNFYTDKPTFEIVQKILVSNINNNLKQVVLNALYPSMGVKLLDRISHELKSSNNFQRLFTEVFKDDFWVKNALSPLMAWEKERQNRSFLLCDQQYDMLQQYYKEHDFASITHAINCVYRRSVEPTKKICIVTTIRNEGIYLLEWIAWYKKLGVEHFFIFSNNNDDGSDDLLKALANAGIITWISNEMGANAKPQAKICNYAFSTLPEILDYEWSLVVDVDEFLSINTTLFTDIYGLLGWIERKEVDAVGFNWQYTTSNQTSSDVAQCIKSLVLERVQYFIKDSVIGLVNNIIKSMCKPRYMISCSAHYPVWSEKYHATYRLIQGDIHRYSHNNSHYYSDNPMWADHNHRGIANIVHCRFKTPLEFLLKLYRGDVLTDFHEHSNKSVSLEILDEGQIYHFNQQHMQFGDEIPSHYLVSKANVLSIIDQMRALPGVDDAYNNILAITEFRIKEILHFMRENKERLGSNSLKLLHSIDGE</sequence>
<protein>
    <recommendedName>
        <fullName evidence="6">Glycosyl transferase family 2</fullName>
    </recommendedName>
</protein>
<evidence type="ECO:0000256" key="3">
    <source>
        <dbReference type="ARBA" id="ARBA00022989"/>
    </source>
</evidence>
<evidence type="ECO:0000256" key="1">
    <source>
        <dbReference type="ARBA" id="ARBA00004167"/>
    </source>
</evidence>
<dbReference type="PANTHER" id="PTHR21461">
    <property type="entry name" value="GLYCOSYLTRANSFERASE FAMILY 92 PROTEIN"/>
    <property type="match status" value="1"/>
</dbReference>
<keyword evidence="3" id="KW-0472">Membrane</keyword>
<organism evidence="4 5">
    <name type="scientific">Commensalibacter intestini</name>
    <dbReference type="NCBI Taxonomy" id="479936"/>
    <lineage>
        <taxon>Bacteria</taxon>
        <taxon>Pseudomonadati</taxon>
        <taxon>Pseudomonadota</taxon>
        <taxon>Alphaproteobacteria</taxon>
        <taxon>Acetobacterales</taxon>
        <taxon>Acetobacteraceae</taxon>
    </lineage>
</organism>